<dbReference type="InterPro" id="IPR019308">
    <property type="entry name" value="TMEM214"/>
</dbReference>
<keyword evidence="2" id="KW-1185">Reference proteome</keyword>
<comment type="caution">
    <text evidence="1">The sequence shown here is derived from an EMBL/GenBank/DDBJ whole genome shotgun (WGS) entry which is preliminary data.</text>
</comment>
<dbReference type="PANTHER" id="PTHR13448">
    <property type="entry name" value="TRANSMEMBRANE PROTEIN 214"/>
    <property type="match status" value="1"/>
</dbReference>
<proteinExistence type="predicted"/>
<reference evidence="1 2" key="1">
    <citation type="journal article" date="2020" name="BMC Genomics">
        <title>Intraspecific diversification of the crop wild relative Brassica cretica Lam. using demographic model selection.</title>
        <authorList>
            <person name="Kioukis A."/>
            <person name="Michalopoulou V.A."/>
            <person name="Briers L."/>
            <person name="Pirintsos S."/>
            <person name="Studholme D.J."/>
            <person name="Pavlidis P."/>
            <person name="Sarris P.F."/>
        </authorList>
    </citation>
    <scope>NUCLEOTIDE SEQUENCE [LARGE SCALE GENOMIC DNA]</scope>
    <source>
        <strain evidence="2">cv. PFS-1207/04</strain>
    </source>
</reference>
<sequence>METTTPTVLICKWMRQDQEWKGKDPGERIWVRRKPNGYIPKSVYETPVDWINKLPTDEHWKFVRWALDRLLTDWAAHAKGEEQPITKYQLPLLVLTPLSWGRPNYQGEDKLPLIVWMMAQAFQDDLPTGLYSWARNLLPLVGNNKCYSPELVDLILQFVEKRILSNPEARTILVLVNGAVKDGERLIPPCSFEILVRHTFPARVEEACITIESFRMLHHTNYKRERMSSVIW</sequence>
<accession>A0ABQ7A4D3</accession>
<evidence type="ECO:0000313" key="1">
    <source>
        <dbReference type="EMBL" id="KAF3492533.1"/>
    </source>
</evidence>
<name>A0ABQ7A4D3_BRACR</name>
<dbReference type="PANTHER" id="PTHR13448:SF10">
    <property type="entry name" value="GCF C-TERMINAL DOMAIN-CONTAINING PROTEIN"/>
    <property type="match status" value="1"/>
</dbReference>
<evidence type="ECO:0000313" key="2">
    <source>
        <dbReference type="Proteomes" id="UP000266723"/>
    </source>
</evidence>
<dbReference type="Proteomes" id="UP000266723">
    <property type="component" value="Unassembled WGS sequence"/>
</dbReference>
<organism evidence="1 2">
    <name type="scientific">Brassica cretica</name>
    <name type="common">Mustard</name>
    <dbReference type="NCBI Taxonomy" id="69181"/>
    <lineage>
        <taxon>Eukaryota</taxon>
        <taxon>Viridiplantae</taxon>
        <taxon>Streptophyta</taxon>
        <taxon>Embryophyta</taxon>
        <taxon>Tracheophyta</taxon>
        <taxon>Spermatophyta</taxon>
        <taxon>Magnoliopsida</taxon>
        <taxon>eudicotyledons</taxon>
        <taxon>Gunneridae</taxon>
        <taxon>Pentapetalae</taxon>
        <taxon>rosids</taxon>
        <taxon>malvids</taxon>
        <taxon>Brassicales</taxon>
        <taxon>Brassicaceae</taxon>
        <taxon>Brassiceae</taxon>
        <taxon>Brassica</taxon>
    </lineage>
</organism>
<dbReference type="EMBL" id="QGKV02002055">
    <property type="protein sequence ID" value="KAF3492533.1"/>
    <property type="molecule type" value="Genomic_DNA"/>
</dbReference>
<protein>
    <submittedName>
        <fullName evidence="1">Uncharacterized protein</fullName>
    </submittedName>
</protein>
<gene>
    <name evidence="1" type="ORF">DY000_02058346</name>
</gene>